<dbReference type="GeneTree" id="ENSGT00940000158459"/>
<evidence type="ECO:0000259" key="15">
    <source>
        <dbReference type="PROSITE" id="PS50011"/>
    </source>
</evidence>
<dbReference type="EC" id="2.7.11.22" evidence="3"/>
<evidence type="ECO:0000256" key="6">
    <source>
        <dbReference type="ARBA" id="ARBA00022679"/>
    </source>
</evidence>
<feature type="compositionally biased region" description="Polar residues" evidence="14">
    <location>
        <begin position="365"/>
        <end position="375"/>
    </location>
</feature>
<dbReference type="GO" id="GO:0004693">
    <property type="term" value="F:cyclin-dependent protein serine/threonine kinase activity"/>
    <property type="evidence" value="ECO:0007669"/>
    <property type="project" value="UniProtKB-EC"/>
</dbReference>
<dbReference type="InterPro" id="IPR000719">
    <property type="entry name" value="Prot_kinase_dom"/>
</dbReference>
<dbReference type="FunFam" id="1.10.510.10:FF:000124">
    <property type="entry name" value="cyclin-dependent kinase 11B isoform X1"/>
    <property type="match status" value="1"/>
</dbReference>
<protein>
    <recommendedName>
        <fullName evidence="3">cyclin-dependent kinase</fullName>
        <ecNumber evidence="3">2.7.11.22</ecNumber>
    </recommendedName>
    <alternativeName>
        <fullName evidence="13">Galactosyltransferase-associated protein kinase p58/GTA</fullName>
    </alternativeName>
</protein>
<dbReference type="GO" id="GO:0007346">
    <property type="term" value="P:regulation of mitotic cell cycle"/>
    <property type="evidence" value="ECO:0007669"/>
    <property type="project" value="TreeGrafter"/>
</dbReference>
<dbReference type="PROSITE" id="PS00108">
    <property type="entry name" value="PROTEIN_KINASE_ST"/>
    <property type="match status" value="1"/>
</dbReference>
<keyword evidence="10" id="KW-0131">Cell cycle</keyword>
<evidence type="ECO:0000256" key="4">
    <source>
        <dbReference type="ARBA" id="ARBA00022527"/>
    </source>
</evidence>
<keyword evidence="7" id="KW-0547">Nucleotide-binding</keyword>
<dbReference type="SUPFAM" id="SSF56112">
    <property type="entry name" value="Protein kinase-like (PK-like)"/>
    <property type="match status" value="1"/>
</dbReference>
<evidence type="ECO:0000256" key="3">
    <source>
        <dbReference type="ARBA" id="ARBA00012425"/>
    </source>
</evidence>
<feature type="region of interest" description="Disordered" evidence="14">
    <location>
        <begin position="319"/>
        <end position="385"/>
    </location>
</feature>
<feature type="compositionally biased region" description="Acidic residues" evidence="14">
    <location>
        <begin position="319"/>
        <end position="332"/>
    </location>
</feature>
<evidence type="ECO:0000256" key="2">
    <source>
        <dbReference type="ARBA" id="ARBA00006485"/>
    </source>
</evidence>
<dbReference type="Gene3D" id="3.30.200.20">
    <property type="entry name" value="Phosphorylase Kinase, domain 1"/>
    <property type="match status" value="1"/>
</dbReference>
<dbReference type="Gene3D" id="1.10.510.10">
    <property type="entry name" value="Transferase(Phosphotransferase) domain 1"/>
    <property type="match status" value="1"/>
</dbReference>
<dbReference type="Proteomes" id="UP000694395">
    <property type="component" value="Chromosome 9"/>
</dbReference>
<proteinExistence type="inferred from homology"/>
<dbReference type="CDD" id="cd07843">
    <property type="entry name" value="STKc_CDC2L1"/>
    <property type="match status" value="1"/>
</dbReference>
<feature type="domain" description="Protein kinase" evidence="15">
    <location>
        <begin position="415"/>
        <end position="702"/>
    </location>
</feature>
<evidence type="ECO:0000256" key="5">
    <source>
        <dbReference type="ARBA" id="ARBA00022553"/>
    </source>
</evidence>
<evidence type="ECO:0000256" key="7">
    <source>
        <dbReference type="ARBA" id="ARBA00022741"/>
    </source>
</evidence>
<reference evidence="16" key="1">
    <citation type="submission" date="2020-07" db="EMBL/GenBank/DDBJ databases">
        <title>A long reads based de novo assembly of the rainbow trout Arlee double haploid line genome.</title>
        <authorList>
            <person name="Gao G."/>
            <person name="Palti Y."/>
        </authorList>
    </citation>
    <scope>NUCLEOTIDE SEQUENCE [LARGE SCALE GENOMIC DNA]</scope>
</reference>
<dbReference type="GO" id="GO:0005634">
    <property type="term" value="C:nucleus"/>
    <property type="evidence" value="ECO:0007669"/>
    <property type="project" value="UniProtKB-ARBA"/>
</dbReference>
<feature type="compositionally biased region" description="Basic and acidic residues" evidence="14">
    <location>
        <begin position="232"/>
        <end position="243"/>
    </location>
</feature>
<feature type="region of interest" description="Disordered" evidence="14">
    <location>
        <begin position="18"/>
        <end position="305"/>
    </location>
</feature>
<feature type="region of interest" description="Disordered" evidence="14">
    <location>
        <begin position="709"/>
        <end position="774"/>
    </location>
</feature>
<evidence type="ECO:0000256" key="14">
    <source>
        <dbReference type="SAM" id="MobiDB-lite"/>
    </source>
</evidence>
<dbReference type="InterPro" id="IPR050108">
    <property type="entry name" value="CDK"/>
</dbReference>
<dbReference type="GO" id="GO:0005524">
    <property type="term" value="F:ATP binding"/>
    <property type="evidence" value="ECO:0007669"/>
    <property type="project" value="UniProtKB-KW"/>
</dbReference>
<keyword evidence="4" id="KW-0723">Serine/threonine-protein kinase</keyword>
<evidence type="ECO:0000313" key="17">
    <source>
        <dbReference type="Proteomes" id="UP000694395"/>
    </source>
</evidence>
<keyword evidence="5" id="KW-0597">Phosphoprotein</keyword>
<dbReference type="FunFam" id="3.30.200.20:FF:000054">
    <property type="entry name" value="Cyclin-dependent kinase 11B"/>
    <property type="match status" value="1"/>
</dbReference>
<dbReference type="Pfam" id="PF00069">
    <property type="entry name" value="Pkinase"/>
    <property type="match status" value="1"/>
</dbReference>
<dbReference type="Ensembl" id="ENSOMYT00000104760.2">
    <property type="protein sequence ID" value="ENSOMYP00000096424.2"/>
    <property type="gene ID" value="ENSOMYG00000043845.2"/>
</dbReference>
<comment type="catalytic activity">
    <reaction evidence="11">
        <text>L-threonyl-[protein] + ATP = O-phospho-L-threonyl-[protein] + ADP + H(+)</text>
        <dbReference type="Rhea" id="RHEA:46608"/>
        <dbReference type="Rhea" id="RHEA-COMP:11060"/>
        <dbReference type="Rhea" id="RHEA-COMP:11605"/>
        <dbReference type="ChEBI" id="CHEBI:15378"/>
        <dbReference type="ChEBI" id="CHEBI:30013"/>
        <dbReference type="ChEBI" id="CHEBI:30616"/>
        <dbReference type="ChEBI" id="CHEBI:61977"/>
        <dbReference type="ChEBI" id="CHEBI:456216"/>
        <dbReference type="EC" id="2.7.11.22"/>
    </reaction>
</comment>
<evidence type="ECO:0000313" key="16">
    <source>
        <dbReference type="Ensembl" id="ENSOMYP00000096424.2"/>
    </source>
</evidence>
<dbReference type="PANTHER" id="PTHR24056">
    <property type="entry name" value="CELL DIVISION PROTEIN KINASE"/>
    <property type="match status" value="1"/>
</dbReference>
<sequence length="774" mass="89320">MGDEKDTWKVKTLDEILQEKKRRRELEERTEPKSQKNTDDREAKRNTPEEGELRDKKMEITIRNSPYIREDSTEDRGEEDESLAIKPPQQMARKDKSHHRKEEKRKDKRRRRSHSAEGGKHVRPKDRESERRKRQWEEQDKARRDWERQKRREQARAQSRRERDRLEQVERQRERDRKLREQQQKEQREQKERERRAEERRKERETRREGQGSHTRICAHGRSFCLVCGPTVKDEKPEDKDLLSDLQDISDSERKTSTGESSLGSGSGSGSDDEEGNGVEDGSSSLSEGENEESGSGESDQTAGLLNYSTSVACACVVSEDEQSEEEFEEERENGNHIPPVPESRFDHDTEESGEEEEAGDGDVTPQSVSHSHSATPEPEENYILDSPPISPVELKKELPKYLPALQGCRSVEEFQCLNRIEEGTYGVVYRAKDKKTDEIVALKRLKMEKEKEGFPITSLREINTILKAQHPNIVTVREIVVGSNMDKIYIVMNYVEHDLKSLMETMKHHFPMYFREVKTLMIQLLRGVRHLHDNWILHRDLKTSNLLLSHKGILKVGDFGLAREYGSPLKPYTPVVVTLWYRSPELLLGAKEYSTAVDMWSVGCIFGELLTQKPLFPGKSEIDQINKIFKDLGSPSEKIWPGYNELPAVKKMTFTEYPYNNLRKRFGALLSDQGFDLMNKFLTYCPSKRILSDEALKHEYFRETPQPIDPSMFPTWPAKSEQQRVKRGTSPRPPEGGLGYSQLGDDDLKDSGFHLTTSNQGASAVGPGFSLKF</sequence>
<name>A0A8C7URG9_ONCMY</name>
<dbReference type="InterPro" id="IPR011009">
    <property type="entry name" value="Kinase-like_dom_sf"/>
</dbReference>
<keyword evidence="17" id="KW-1185">Reference proteome</keyword>
<comment type="catalytic activity">
    <reaction evidence="12">
        <text>L-seryl-[protein] + ATP = O-phospho-L-seryl-[protein] + ADP + H(+)</text>
        <dbReference type="Rhea" id="RHEA:17989"/>
        <dbReference type="Rhea" id="RHEA-COMP:9863"/>
        <dbReference type="Rhea" id="RHEA-COMP:11604"/>
        <dbReference type="ChEBI" id="CHEBI:15378"/>
        <dbReference type="ChEBI" id="CHEBI:29999"/>
        <dbReference type="ChEBI" id="CHEBI:30616"/>
        <dbReference type="ChEBI" id="CHEBI:83421"/>
        <dbReference type="ChEBI" id="CHEBI:456216"/>
        <dbReference type="EC" id="2.7.11.22"/>
    </reaction>
</comment>
<keyword evidence="6" id="KW-0808">Transferase</keyword>
<evidence type="ECO:0000256" key="1">
    <source>
        <dbReference type="ARBA" id="ARBA00001946"/>
    </source>
</evidence>
<dbReference type="InterPro" id="IPR008271">
    <property type="entry name" value="Ser/Thr_kinase_AS"/>
</dbReference>
<evidence type="ECO:0000256" key="13">
    <source>
        <dbReference type="ARBA" id="ARBA00079859"/>
    </source>
</evidence>
<accession>A0A8C7URG9</accession>
<keyword evidence="8" id="KW-0418">Kinase</keyword>
<dbReference type="PROSITE" id="PS50011">
    <property type="entry name" value="PROTEIN_KINASE_DOM"/>
    <property type="match status" value="1"/>
</dbReference>
<comment type="similarity">
    <text evidence="2">Belongs to the protein kinase superfamily. CMGC Ser/Thr protein kinase family. CDC2/CDKX subfamily.</text>
</comment>
<feature type="compositionally biased region" description="Basic and acidic residues" evidence="14">
    <location>
        <begin position="114"/>
        <end position="211"/>
    </location>
</feature>
<dbReference type="InterPro" id="IPR045267">
    <property type="entry name" value="CDK11/PITSLRE_STKc"/>
</dbReference>
<dbReference type="PANTHER" id="PTHR24056:SF107">
    <property type="entry name" value="CYCLIN-DEPENDENT KINASE 11A-RELATED"/>
    <property type="match status" value="1"/>
</dbReference>
<organism evidence="16 17">
    <name type="scientific">Oncorhynchus mykiss</name>
    <name type="common">Rainbow trout</name>
    <name type="synonym">Salmo gairdneri</name>
    <dbReference type="NCBI Taxonomy" id="8022"/>
    <lineage>
        <taxon>Eukaryota</taxon>
        <taxon>Metazoa</taxon>
        <taxon>Chordata</taxon>
        <taxon>Craniata</taxon>
        <taxon>Vertebrata</taxon>
        <taxon>Euteleostomi</taxon>
        <taxon>Actinopterygii</taxon>
        <taxon>Neopterygii</taxon>
        <taxon>Teleostei</taxon>
        <taxon>Protacanthopterygii</taxon>
        <taxon>Salmoniformes</taxon>
        <taxon>Salmonidae</taxon>
        <taxon>Salmoninae</taxon>
        <taxon>Oncorhynchus</taxon>
    </lineage>
</organism>
<feature type="compositionally biased region" description="Basic residues" evidence="14">
    <location>
        <begin position="95"/>
        <end position="113"/>
    </location>
</feature>
<feature type="compositionally biased region" description="Acidic residues" evidence="14">
    <location>
        <begin position="349"/>
        <end position="361"/>
    </location>
</feature>
<comment type="cofactor">
    <cofactor evidence="1">
        <name>Mg(2+)</name>
        <dbReference type="ChEBI" id="CHEBI:18420"/>
    </cofactor>
</comment>
<feature type="compositionally biased region" description="Basic and acidic residues" evidence="14">
    <location>
        <begin position="18"/>
        <end position="60"/>
    </location>
</feature>
<evidence type="ECO:0000256" key="11">
    <source>
        <dbReference type="ARBA" id="ARBA00047811"/>
    </source>
</evidence>
<dbReference type="AlphaFoldDB" id="A0A8C7URG9"/>
<reference evidence="16" key="3">
    <citation type="submission" date="2025-09" db="UniProtKB">
        <authorList>
            <consortium name="Ensembl"/>
        </authorList>
    </citation>
    <scope>IDENTIFICATION</scope>
</reference>
<evidence type="ECO:0000256" key="12">
    <source>
        <dbReference type="ARBA" id="ARBA00048367"/>
    </source>
</evidence>
<evidence type="ECO:0000256" key="9">
    <source>
        <dbReference type="ARBA" id="ARBA00022840"/>
    </source>
</evidence>
<evidence type="ECO:0000256" key="10">
    <source>
        <dbReference type="ARBA" id="ARBA00023306"/>
    </source>
</evidence>
<reference evidence="16" key="2">
    <citation type="submission" date="2025-08" db="UniProtKB">
        <authorList>
            <consortium name="Ensembl"/>
        </authorList>
    </citation>
    <scope>IDENTIFICATION</scope>
</reference>
<dbReference type="SMART" id="SM00220">
    <property type="entry name" value="S_TKc"/>
    <property type="match status" value="1"/>
</dbReference>
<evidence type="ECO:0000256" key="8">
    <source>
        <dbReference type="ARBA" id="ARBA00022777"/>
    </source>
</evidence>
<keyword evidence="9" id="KW-0067">ATP-binding</keyword>